<dbReference type="EMBL" id="BJYF01000001">
    <property type="protein sequence ID" value="GEN58479.1"/>
    <property type="molecule type" value="Genomic_DNA"/>
</dbReference>
<dbReference type="Proteomes" id="UP000321635">
    <property type="component" value="Unassembled WGS sequence"/>
</dbReference>
<dbReference type="RefSeq" id="WP_026396619.1">
    <property type="nucleotide sequence ID" value="NZ_AUBI01000001.1"/>
</dbReference>
<protein>
    <submittedName>
        <fullName evidence="1">Uncharacterized protein</fullName>
    </submittedName>
</protein>
<evidence type="ECO:0000313" key="2">
    <source>
        <dbReference type="Proteomes" id="UP000321635"/>
    </source>
</evidence>
<keyword evidence="2" id="KW-1185">Reference proteome</keyword>
<sequence>MKWRLAQGMIWGKLDNPYPMKKPEVRPAMESDQGVVIMWTKTSPVVGMRTLVLRKGNFEAVAYAIDEVINDETIRVSLILDPKFAKFWKILTYLGEKAEYSPSNDELKCVSASLEEALPLWRGAPGSGAYYSDRYKNLEI</sequence>
<evidence type="ECO:0000313" key="1">
    <source>
        <dbReference type="EMBL" id="GEN58479.1"/>
    </source>
</evidence>
<organism evidence="1 2">
    <name type="scientific">Acetobacter nitrogenifigens DSM 23921 = NBRC 105050</name>
    <dbReference type="NCBI Taxonomy" id="1120919"/>
    <lineage>
        <taxon>Bacteria</taxon>
        <taxon>Pseudomonadati</taxon>
        <taxon>Pseudomonadota</taxon>
        <taxon>Alphaproteobacteria</taxon>
        <taxon>Acetobacterales</taxon>
        <taxon>Acetobacteraceae</taxon>
        <taxon>Acetobacter</taxon>
    </lineage>
</organism>
<proteinExistence type="predicted"/>
<dbReference type="AlphaFoldDB" id="A0A511X6B6"/>
<name>A0A511X6B6_9PROT</name>
<comment type="caution">
    <text evidence="1">The sequence shown here is derived from an EMBL/GenBank/DDBJ whole genome shotgun (WGS) entry which is preliminary data.</text>
</comment>
<reference evidence="1 2" key="1">
    <citation type="submission" date="2019-07" db="EMBL/GenBank/DDBJ databases">
        <title>Whole genome shotgun sequence of Acetobacter nitrogenifigens NBRC 105050.</title>
        <authorList>
            <person name="Hosoyama A."/>
            <person name="Uohara A."/>
            <person name="Ohji S."/>
            <person name="Ichikawa N."/>
        </authorList>
    </citation>
    <scope>NUCLEOTIDE SEQUENCE [LARGE SCALE GENOMIC DNA]</scope>
    <source>
        <strain evidence="1 2">NBRC 105050</strain>
    </source>
</reference>
<accession>A0A511X6B6</accession>
<gene>
    <name evidence="1" type="ORF">ANI02nite_03630</name>
</gene>